<organism evidence="3 4">
    <name type="scientific">Fusarium gaditjirri</name>
    <dbReference type="NCBI Taxonomy" id="282569"/>
    <lineage>
        <taxon>Eukaryota</taxon>
        <taxon>Fungi</taxon>
        <taxon>Dikarya</taxon>
        <taxon>Ascomycota</taxon>
        <taxon>Pezizomycotina</taxon>
        <taxon>Sordariomycetes</taxon>
        <taxon>Hypocreomycetidae</taxon>
        <taxon>Hypocreales</taxon>
        <taxon>Nectriaceae</taxon>
        <taxon>Fusarium</taxon>
        <taxon>Fusarium nisikadoi species complex</taxon>
    </lineage>
</organism>
<reference evidence="3" key="2">
    <citation type="submission" date="2020-05" db="EMBL/GenBank/DDBJ databases">
        <authorList>
            <person name="Kim H.-S."/>
            <person name="Proctor R.H."/>
            <person name="Brown D.W."/>
        </authorList>
    </citation>
    <scope>NUCLEOTIDE SEQUENCE</scope>
    <source>
        <strain evidence="3">NRRL 45417</strain>
    </source>
</reference>
<reference evidence="3" key="1">
    <citation type="journal article" date="2020" name="BMC Genomics">
        <title>Correction to: Identification and distribution of gene clusters required for synthesis of sphingolipid metabolism inhibitors in diverse species of the filamentous fungus Fusarium.</title>
        <authorList>
            <person name="Kim H.S."/>
            <person name="Lohmar J.M."/>
            <person name="Busman M."/>
            <person name="Brown D.W."/>
            <person name="Naumann T.A."/>
            <person name="Divon H.H."/>
            <person name="Lysoe E."/>
            <person name="Uhlig S."/>
            <person name="Proctor R.H."/>
        </authorList>
    </citation>
    <scope>NUCLEOTIDE SEQUENCE</scope>
    <source>
        <strain evidence="3">NRRL 45417</strain>
    </source>
</reference>
<proteinExistence type="predicted"/>
<dbReference type="Pfam" id="PF25534">
    <property type="entry name" value="DUF7918"/>
    <property type="match status" value="1"/>
</dbReference>
<dbReference type="EMBL" id="JABFAI010000124">
    <property type="protein sequence ID" value="KAF4954220.1"/>
    <property type="molecule type" value="Genomic_DNA"/>
</dbReference>
<evidence type="ECO:0000259" key="2">
    <source>
        <dbReference type="Pfam" id="PF25534"/>
    </source>
</evidence>
<feature type="region of interest" description="Disordered" evidence="1">
    <location>
        <begin position="252"/>
        <end position="272"/>
    </location>
</feature>
<dbReference type="AlphaFoldDB" id="A0A8H4TA84"/>
<dbReference type="Proteomes" id="UP000604273">
    <property type="component" value="Unassembled WGS sequence"/>
</dbReference>
<evidence type="ECO:0000313" key="4">
    <source>
        <dbReference type="Proteomes" id="UP000604273"/>
    </source>
</evidence>
<feature type="domain" description="DUF7918" evidence="2">
    <location>
        <begin position="10"/>
        <end position="225"/>
    </location>
</feature>
<keyword evidence="4" id="KW-1185">Reference proteome</keyword>
<dbReference type="InterPro" id="IPR057678">
    <property type="entry name" value="DUF7918"/>
</dbReference>
<evidence type="ECO:0000256" key="1">
    <source>
        <dbReference type="SAM" id="MobiDB-lite"/>
    </source>
</evidence>
<accession>A0A8H4TA84</accession>
<dbReference type="OrthoDB" id="3364132at2759"/>
<sequence>MAIIKAVPHFEVQVKVGDSVANEWPMPADDTNVSETPSISKYIESETGARISIQLSQYPGYTLPEGADRLGIKIYVDGEQWETLEMKIQKHGCTETLGERIFRMHDGEYIKQYPIFSNIISDEEADLARVEADKLLIKKLGKIEVVLSAFRARGFCDPDEGFDNIGHVSNSEVSHKAMITSGEHLSHRICPEDVHIEEEYIPYPVLDCVFVEDIAKYHFQYSSHRPMIGERGFALPAALSPLGTPRLLPQHRYPETQQPGGIPCIDLTQDED</sequence>
<gene>
    <name evidence="3" type="ORF">FGADI_5433</name>
</gene>
<protein>
    <recommendedName>
        <fullName evidence="2">DUF7918 domain-containing protein</fullName>
    </recommendedName>
</protein>
<name>A0A8H4TA84_9HYPO</name>
<comment type="caution">
    <text evidence="3">The sequence shown here is derived from an EMBL/GenBank/DDBJ whole genome shotgun (WGS) entry which is preliminary data.</text>
</comment>
<evidence type="ECO:0000313" key="3">
    <source>
        <dbReference type="EMBL" id="KAF4954220.1"/>
    </source>
</evidence>